<dbReference type="PANTHER" id="PTHR43295:SF9">
    <property type="entry name" value="BIOSYNTHETIC ARGININE DECARBOXYLASE"/>
    <property type="match status" value="1"/>
</dbReference>
<comment type="function">
    <text evidence="3 12">Catalyzes the biosynthesis of agmatine from arginine.</text>
</comment>
<feature type="domain" description="Arginine decarboxylase helical bundle" evidence="17">
    <location>
        <begin position="373"/>
        <end position="451"/>
    </location>
</feature>
<proteinExistence type="inferred from homology"/>
<dbReference type="Gene3D" id="1.20.58.930">
    <property type="match status" value="1"/>
</dbReference>
<dbReference type="GO" id="GO:0046872">
    <property type="term" value="F:metal ion binding"/>
    <property type="evidence" value="ECO:0007669"/>
    <property type="project" value="UniProtKB-KW"/>
</dbReference>
<feature type="compositionally biased region" description="Polar residues" evidence="15">
    <location>
        <begin position="676"/>
        <end position="685"/>
    </location>
</feature>
<accession>A0A518ENR0</accession>
<feature type="domain" description="Orn/DAP/Arg decarboxylase 2 N-terminal" evidence="16">
    <location>
        <begin position="77"/>
        <end position="345"/>
    </location>
</feature>
<evidence type="ECO:0000256" key="5">
    <source>
        <dbReference type="ARBA" id="ARBA00022723"/>
    </source>
</evidence>
<dbReference type="RefSeq" id="WP_145195269.1">
    <property type="nucleotide sequence ID" value="NZ_CP036434.1"/>
</dbReference>
<keyword evidence="9 12" id="KW-0745">Spermidine biosynthesis</keyword>
<evidence type="ECO:0000256" key="3">
    <source>
        <dbReference type="ARBA" id="ARBA00002257"/>
    </source>
</evidence>
<evidence type="ECO:0000256" key="2">
    <source>
        <dbReference type="ARBA" id="ARBA00001946"/>
    </source>
</evidence>
<dbReference type="Proteomes" id="UP000320390">
    <property type="component" value="Chromosome"/>
</dbReference>
<comment type="caution">
    <text evidence="12">Lacks conserved residue(s) required for the propagation of feature annotation.</text>
</comment>
<dbReference type="NCBIfam" id="NF003763">
    <property type="entry name" value="PRK05354.1"/>
    <property type="match status" value="1"/>
</dbReference>
<feature type="domain" description="Arginine decarboxylase C-terminal helical" evidence="18">
    <location>
        <begin position="582"/>
        <end position="635"/>
    </location>
</feature>
<feature type="region of interest" description="Disordered" evidence="15">
    <location>
        <begin position="647"/>
        <end position="701"/>
    </location>
</feature>
<dbReference type="Gene3D" id="3.20.20.10">
    <property type="entry name" value="Alanine racemase"/>
    <property type="match status" value="1"/>
</dbReference>
<evidence type="ECO:0000256" key="7">
    <source>
        <dbReference type="ARBA" id="ARBA00022842"/>
    </source>
</evidence>
<name>A0A518ENR0_9BACT</name>
<dbReference type="Pfam" id="PF02784">
    <property type="entry name" value="Orn_Arg_deC_N"/>
    <property type="match status" value="1"/>
</dbReference>
<evidence type="ECO:0000313" key="19">
    <source>
        <dbReference type="EMBL" id="QDV05724.1"/>
    </source>
</evidence>
<keyword evidence="8 12" id="KW-0663">Pyridoxal phosphate</keyword>
<evidence type="ECO:0000256" key="11">
    <source>
        <dbReference type="ARBA" id="ARBA00023239"/>
    </source>
</evidence>
<dbReference type="PANTHER" id="PTHR43295">
    <property type="entry name" value="ARGININE DECARBOXYLASE"/>
    <property type="match status" value="1"/>
</dbReference>
<comment type="catalytic activity">
    <reaction evidence="12">
        <text>L-arginine + H(+) = agmatine + CO2</text>
        <dbReference type="Rhea" id="RHEA:17641"/>
        <dbReference type="ChEBI" id="CHEBI:15378"/>
        <dbReference type="ChEBI" id="CHEBI:16526"/>
        <dbReference type="ChEBI" id="CHEBI:32682"/>
        <dbReference type="ChEBI" id="CHEBI:58145"/>
        <dbReference type="EC" id="4.1.1.19"/>
    </reaction>
</comment>
<evidence type="ECO:0000256" key="14">
    <source>
        <dbReference type="PIRSR" id="PIRSR600183-50"/>
    </source>
</evidence>
<evidence type="ECO:0000256" key="4">
    <source>
        <dbReference type="ARBA" id="ARBA00008357"/>
    </source>
</evidence>
<dbReference type="InterPro" id="IPR029066">
    <property type="entry name" value="PLP-binding_barrel"/>
</dbReference>
<dbReference type="GO" id="GO:0008295">
    <property type="term" value="P:spermidine biosynthetic process"/>
    <property type="evidence" value="ECO:0007669"/>
    <property type="project" value="UniProtKB-UniRule"/>
</dbReference>
<evidence type="ECO:0000256" key="9">
    <source>
        <dbReference type="ARBA" id="ARBA00023066"/>
    </source>
</evidence>
<dbReference type="AlphaFoldDB" id="A0A518ENR0"/>
<dbReference type="InterPro" id="IPR022644">
    <property type="entry name" value="De-COase2_N"/>
</dbReference>
<dbReference type="InterPro" id="IPR009006">
    <property type="entry name" value="Ala_racemase/Decarboxylase_C"/>
</dbReference>
<dbReference type="PROSITE" id="PS00878">
    <property type="entry name" value="ODR_DC_2_1"/>
    <property type="match status" value="1"/>
</dbReference>
<evidence type="ECO:0000259" key="17">
    <source>
        <dbReference type="Pfam" id="PF17810"/>
    </source>
</evidence>
<evidence type="ECO:0000259" key="16">
    <source>
        <dbReference type="Pfam" id="PF02784"/>
    </source>
</evidence>
<evidence type="ECO:0000256" key="10">
    <source>
        <dbReference type="ARBA" id="ARBA00023115"/>
    </source>
</evidence>
<gene>
    <name evidence="12 19" type="primary">speA</name>
    <name evidence="19" type="ORF">Poly30_12250</name>
</gene>
<dbReference type="PIRSF" id="PIRSF001336">
    <property type="entry name" value="Arg_decrbxlase"/>
    <property type="match status" value="1"/>
</dbReference>
<dbReference type="InterPro" id="IPR041128">
    <property type="entry name" value="Arg_decarbox_C"/>
</dbReference>
<dbReference type="Gene3D" id="2.40.37.10">
    <property type="entry name" value="Lyase, Ornithine Decarboxylase, Chain A, domain 1"/>
    <property type="match status" value="1"/>
</dbReference>
<keyword evidence="6 12" id="KW-0210">Decarboxylase</keyword>
<protein>
    <recommendedName>
        <fullName evidence="12">Biosynthetic arginine decarboxylase</fullName>
        <shortName evidence="12">ADC</shortName>
        <ecNumber evidence="12">4.1.1.19</ecNumber>
    </recommendedName>
</protein>
<dbReference type="SUPFAM" id="SSF50621">
    <property type="entry name" value="Alanine racemase C-terminal domain-like"/>
    <property type="match status" value="1"/>
</dbReference>
<evidence type="ECO:0000259" key="18">
    <source>
        <dbReference type="Pfam" id="PF17944"/>
    </source>
</evidence>
<feature type="compositionally biased region" description="Low complexity" evidence="15">
    <location>
        <begin position="657"/>
        <end position="674"/>
    </location>
</feature>
<keyword evidence="5 12" id="KW-0479">Metal-binding</keyword>
<evidence type="ECO:0000256" key="1">
    <source>
        <dbReference type="ARBA" id="ARBA00001933"/>
    </source>
</evidence>
<evidence type="ECO:0000313" key="20">
    <source>
        <dbReference type="Proteomes" id="UP000320390"/>
    </source>
</evidence>
<keyword evidence="11 12" id="KW-0456">Lyase</keyword>
<keyword evidence="20" id="KW-1185">Reference proteome</keyword>
<sequence length="701" mass="77875">MTRWTTEHSADLYLVEKWGQPYVSVNKQGRISIYPEATDEEKGPGIDLYELVAQIRRRGVHTPLLLRFDGLLRARVRDINRAFNNARQEYGYEAPYRGVFPIKVNQERSVVETLMDEGRKHGMGLEVGSKPELIAGIAMEAGEHALMICNGYKDDEYVETAILSSKLGITSIIVVEKFTELATCIKASKELGIRPRIGVRAKLSIRSSGRWQDSVGDRSKFGLTTREIVRVVDTLKREDMLDCLELLHFHIGSQITHIRSIKQAMREATNILAGLTELGATIRWFDAGGGLGVDYDGSNTDFESSRNYSLQEYANDVVYALHEAVQEHGITAPTIVTESGRALVSHHAVLVAEAMGVTTFDAHDDPALLEVTEDTPEVVVSMAELSGNITARNYLETLHDAGDLREQAMLLFNTGQLRLDERAQVEEHYWRACHAVLAMGRKADYVPEDVGDLEKALADTLFLNMSVFQSLPDAWAIGQMFPVVPIHRLDEEPKRRAVIADLTCDSDGKIQRFIDLRGVKSTLEVHEQKPGEGYFMGFFLVGAYQEILGDMHNLFGDTNVVHVDLAENGTPKLVHVLRGDRVREVLEYVDYAEADLLRQLRGRVEDALQAGHLTYEESAQFWKRYESALAGYTYLAPRFEIQADEAASLTPQPPGTPSSAADSVAADSPAAKAPTTGASSPQVNDNAPYHAESDSESRVNR</sequence>
<comment type="pathway">
    <text evidence="12">Amine and polyamine biosynthesis; agmatine biosynthesis; agmatine from L-arginine: step 1/1.</text>
</comment>
<evidence type="ECO:0000256" key="12">
    <source>
        <dbReference type="HAMAP-Rule" id="MF_01417"/>
    </source>
</evidence>
<evidence type="ECO:0000256" key="13">
    <source>
        <dbReference type="PIRSR" id="PIRSR001336-50"/>
    </source>
</evidence>
<evidence type="ECO:0000256" key="15">
    <source>
        <dbReference type="SAM" id="MobiDB-lite"/>
    </source>
</evidence>
<dbReference type="NCBIfam" id="TIGR01273">
    <property type="entry name" value="speA"/>
    <property type="match status" value="1"/>
</dbReference>
<dbReference type="UniPathway" id="UPA00186">
    <property type="reaction ID" value="UER00284"/>
</dbReference>
<dbReference type="PRINTS" id="PR01179">
    <property type="entry name" value="ODADCRBXLASE"/>
</dbReference>
<comment type="cofactor">
    <cofactor evidence="1 12 13">
        <name>pyridoxal 5'-phosphate</name>
        <dbReference type="ChEBI" id="CHEBI:597326"/>
    </cofactor>
</comment>
<dbReference type="CDD" id="cd06830">
    <property type="entry name" value="PLPDE_III_ADC"/>
    <property type="match status" value="1"/>
</dbReference>
<feature type="compositionally biased region" description="Basic and acidic residues" evidence="15">
    <location>
        <begin position="691"/>
        <end position="701"/>
    </location>
</feature>
<keyword evidence="7 12" id="KW-0460">Magnesium</keyword>
<comment type="similarity">
    <text evidence="4 12">Belongs to the Orn/Lys/Arg decarboxylase class-II family. SpeA subfamily.</text>
</comment>
<dbReference type="Gene3D" id="1.10.287.3440">
    <property type="match status" value="1"/>
</dbReference>
<dbReference type="HAMAP" id="MF_01417">
    <property type="entry name" value="SpeA"/>
    <property type="match status" value="1"/>
</dbReference>
<evidence type="ECO:0000256" key="8">
    <source>
        <dbReference type="ARBA" id="ARBA00022898"/>
    </source>
</evidence>
<dbReference type="SUPFAM" id="SSF51419">
    <property type="entry name" value="PLP-binding barrel"/>
    <property type="match status" value="1"/>
</dbReference>
<reference evidence="19 20" key="1">
    <citation type="submission" date="2019-02" db="EMBL/GenBank/DDBJ databases">
        <title>Deep-cultivation of Planctomycetes and their phenomic and genomic characterization uncovers novel biology.</title>
        <authorList>
            <person name="Wiegand S."/>
            <person name="Jogler M."/>
            <person name="Boedeker C."/>
            <person name="Pinto D."/>
            <person name="Vollmers J."/>
            <person name="Rivas-Marin E."/>
            <person name="Kohn T."/>
            <person name="Peeters S.H."/>
            <person name="Heuer A."/>
            <person name="Rast P."/>
            <person name="Oberbeckmann S."/>
            <person name="Bunk B."/>
            <person name="Jeske O."/>
            <person name="Meyerdierks A."/>
            <person name="Storesund J.E."/>
            <person name="Kallscheuer N."/>
            <person name="Luecker S."/>
            <person name="Lage O.M."/>
            <person name="Pohl T."/>
            <person name="Merkel B.J."/>
            <person name="Hornburger P."/>
            <person name="Mueller R.-W."/>
            <person name="Bruemmer F."/>
            <person name="Labrenz M."/>
            <person name="Spormann A.M."/>
            <person name="Op den Camp H."/>
            <person name="Overmann J."/>
            <person name="Amann R."/>
            <person name="Jetten M.S.M."/>
            <person name="Mascher T."/>
            <person name="Medema M.H."/>
            <person name="Devos D.P."/>
            <person name="Kaster A.-K."/>
            <person name="Ovreas L."/>
            <person name="Rohde M."/>
            <person name="Galperin M.Y."/>
            <person name="Jogler C."/>
        </authorList>
    </citation>
    <scope>NUCLEOTIDE SEQUENCE [LARGE SCALE GENOMIC DNA]</scope>
    <source>
        <strain evidence="19 20">Poly30</strain>
    </source>
</reference>
<dbReference type="PROSITE" id="PS00879">
    <property type="entry name" value="ODR_DC_2_2"/>
    <property type="match status" value="1"/>
</dbReference>
<organism evidence="19 20">
    <name type="scientific">Saltatorellus ferox</name>
    <dbReference type="NCBI Taxonomy" id="2528018"/>
    <lineage>
        <taxon>Bacteria</taxon>
        <taxon>Pseudomonadati</taxon>
        <taxon>Planctomycetota</taxon>
        <taxon>Planctomycetia</taxon>
        <taxon>Planctomycetia incertae sedis</taxon>
        <taxon>Saltatorellus</taxon>
    </lineage>
</organism>
<dbReference type="EMBL" id="CP036434">
    <property type="protein sequence ID" value="QDV05724.1"/>
    <property type="molecule type" value="Genomic_DNA"/>
</dbReference>
<dbReference type="GO" id="GO:0006527">
    <property type="term" value="P:L-arginine catabolic process"/>
    <property type="evidence" value="ECO:0007669"/>
    <property type="project" value="InterPro"/>
</dbReference>
<dbReference type="InterPro" id="IPR002985">
    <property type="entry name" value="Arg_decrbxlase"/>
</dbReference>
<evidence type="ECO:0000256" key="6">
    <source>
        <dbReference type="ARBA" id="ARBA00022793"/>
    </source>
</evidence>
<feature type="active site" description="Proton donor" evidence="14">
    <location>
        <position position="504"/>
    </location>
</feature>
<dbReference type="InterPro" id="IPR022653">
    <property type="entry name" value="De-COase2_pyr-phos_BS"/>
</dbReference>
<dbReference type="Pfam" id="PF17944">
    <property type="entry name" value="Arg_decarbox_C"/>
    <property type="match status" value="1"/>
</dbReference>
<comment type="cofactor">
    <cofactor evidence="2 12">
        <name>Mg(2+)</name>
        <dbReference type="ChEBI" id="CHEBI:18420"/>
    </cofactor>
</comment>
<dbReference type="InterPro" id="IPR000183">
    <property type="entry name" value="Orn/DAP/Arg_de-COase"/>
</dbReference>
<dbReference type="GO" id="GO:0008792">
    <property type="term" value="F:arginine decarboxylase activity"/>
    <property type="evidence" value="ECO:0007669"/>
    <property type="project" value="UniProtKB-UniRule"/>
</dbReference>
<dbReference type="InterPro" id="IPR040634">
    <property type="entry name" value="Arg_decarb_HB"/>
</dbReference>
<dbReference type="EC" id="4.1.1.19" evidence="12"/>
<dbReference type="PRINTS" id="PR01180">
    <property type="entry name" value="ARGDCRBXLASE"/>
</dbReference>
<dbReference type="OrthoDB" id="9802658at2"/>
<keyword evidence="10 12" id="KW-0620">Polyamine biosynthesis</keyword>
<dbReference type="InterPro" id="IPR022657">
    <property type="entry name" value="De-COase2_CS"/>
</dbReference>
<feature type="modified residue" description="N6-(pyridoxal phosphate)lysine" evidence="12 13">
    <location>
        <position position="103"/>
    </location>
</feature>
<dbReference type="Pfam" id="PF17810">
    <property type="entry name" value="Arg_decarb_HB"/>
    <property type="match status" value="1"/>
</dbReference>